<keyword evidence="2" id="KW-1185">Reference proteome</keyword>
<organism evidence="1 2">
    <name type="scientific">Kolteria novifilia</name>
    <dbReference type="NCBI Taxonomy" id="2527975"/>
    <lineage>
        <taxon>Bacteria</taxon>
        <taxon>Pseudomonadati</taxon>
        <taxon>Planctomycetota</taxon>
        <taxon>Planctomycetia</taxon>
        <taxon>Kolteriales</taxon>
        <taxon>Kolteriaceae</taxon>
        <taxon>Kolteria</taxon>
    </lineage>
</organism>
<evidence type="ECO:0008006" key="3">
    <source>
        <dbReference type="Google" id="ProtNLM"/>
    </source>
</evidence>
<dbReference type="PROSITE" id="PS51318">
    <property type="entry name" value="TAT"/>
    <property type="match status" value="1"/>
</dbReference>
<dbReference type="SUPFAM" id="SSF53649">
    <property type="entry name" value="Alkaline phosphatase-like"/>
    <property type="match status" value="1"/>
</dbReference>
<name>A0A518AZT8_9BACT</name>
<dbReference type="Pfam" id="PF07394">
    <property type="entry name" value="DUF1501"/>
    <property type="match status" value="1"/>
</dbReference>
<dbReference type="RefSeq" id="WP_419193280.1">
    <property type="nucleotide sequence ID" value="NZ_CP036279.1"/>
</dbReference>
<evidence type="ECO:0000313" key="2">
    <source>
        <dbReference type="Proteomes" id="UP000317093"/>
    </source>
</evidence>
<dbReference type="KEGG" id="knv:Pan216_10970"/>
<proteinExistence type="predicted"/>
<dbReference type="InterPro" id="IPR017850">
    <property type="entry name" value="Alkaline_phosphatase_core_sf"/>
</dbReference>
<dbReference type="PANTHER" id="PTHR43737">
    <property type="entry name" value="BLL7424 PROTEIN"/>
    <property type="match status" value="1"/>
</dbReference>
<dbReference type="Gene3D" id="3.40.720.10">
    <property type="entry name" value="Alkaline Phosphatase, subunit A"/>
    <property type="match status" value="1"/>
</dbReference>
<dbReference type="AlphaFoldDB" id="A0A518AZT8"/>
<accession>A0A518AZT8</accession>
<reference evidence="1 2" key="1">
    <citation type="submission" date="2019-02" db="EMBL/GenBank/DDBJ databases">
        <title>Deep-cultivation of Planctomycetes and their phenomic and genomic characterization uncovers novel biology.</title>
        <authorList>
            <person name="Wiegand S."/>
            <person name="Jogler M."/>
            <person name="Boedeker C."/>
            <person name="Pinto D."/>
            <person name="Vollmers J."/>
            <person name="Rivas-Marin E."/>
            <person name="Kohn T."/>
            <person name="Peeters S.H."/>
            <person name="Heuer A."/>
            <person name="Rast P."/>
            <person name="Oberbeckmann S."/>
            <person name="Bunk B."/>
            <person name="Jeske O."/>
            <person name="Meyerdierks A."/>
            <person name="Storesund J.E."/>
            <person name="Kallscheuer N."/>
            <person name="Luecker S."/>
            <person name="Lage O.M."/>
            <person name="Pohl T."/>
            <person name="Merkel B.J."/>
            <person name="Hornburger P."/>
            <person name="Mueller R.-W."/>
            <person name="Bruemmer F."/>
            <person name="Labrenz M."/>
            <person name="Spormann A.M."/>
            <person name="Op den Camp H."/>
            <person name="Overmann J."/>
            <person name="Amann R."/>
            <person name="Jetten M.S.M."/>
            <person name="Mascher T."/>
            <person name="Medema M.H."/>
            <person name="Devos D.P."/>
            <person name="Kaster A.-K."/>
            <person name="Ovreas L."/>
            <person name="Rohde M."/>
            <person name="Galperin M.Y."/>
            <person name="Jogler C."/>
        </authorList>
    </citation>
    <scope>NUCLEOTIDE SEQUENCE [LARGE SCALE GENOMIC DNA]</scope>
    <source>
        <strain evidence="1 2">Pan216</strain>
    </source>
</reference>
<protein>
    <recommendedName>
        <fullName evidence="3">Sulfatase</fullName>
    </recommendedName>
</protein>
<dbReference type="InterPro" id="IPR010869">
    <property type="entry name" value="DUF1501"/>
</dbReference>
<evidence type="ECO:0000313" key="1">
    <source>
        <dbReference type="EMBL" id="QDU60258.1"/>
    </source>
</evidence>
<gene>
    <name evidence="1" type="ORF">Pan216_10970</name>
</gene>
<dbReference type="EMBL" id="CP036279">
    <property type="protein sequence ID" value="QDU60258.1"/>
    <property type="molecule type" value="Genomic_DNA"/>
</dbReference>
<sequence>MEPTLDRRELLARSAGVAGAVALNAMSRGELLAGERQGGTPNPLAPKAPHHEARAKHVIMLYMSGGYSHVDTFDPKQQLIDKHDTSMGKPPAKDVSMGEGVERFLKAPLWKFRPNAHCGTEVSDLFPNIRGIMHEAALIRSMYCDHRDHGEATLQLHTGSTTVAMPGLGAWLSYGLGTFNENLPSHVVISEHLPYTGAQPWDTTFLPAHHRGIRIVPGSRPLPNLKPRTPSQLQELELGMLARLNRNHADQRGREGQLLGRQASFDMAKNLQDAAPAALDLRGETKETLKLYGAEAGDRTSYAAQCIMARRLVERGVRFVEIIDSVGACRDNWDAAHRDIASHAKYAKRVDRPIAALVEDLKRRGLLDQTLLIFCTEFGRSPWAQDGKGTKSRTHHPDAFSCWLAGGGVKPGIVHGKTDEIGNRVVENGVHVHDFHATILHIMGLDHTRLTFRHAGRDFRLTDVHGHVAEEVLS</sequence>
<dbReference type="Proteomes" id="UP000317093">
    <property type="component" value="Chromosome"/>
</dbReference>
<dbReference type="PANTHER" id="PTHR43737:SF1">
    <property type="entry name" value="DUF1501 DOMAIN-CONTAINING PROTEIN"/>
    <property type="match status" value="1"/>
</dbReference>
<dbReference type="InterPro" id="IPR006311">
    <property type="entry name" value="TAT_signal"/>
</dbReference>